<feature type="compositionally biased region" description="Low complexity" evidence="1">
    <location>
        <begin position="26"/>
        <end position="38"/>
    </location>
</feature>
<feature type="signal peptide" evidence="2">
    <location>
        <begin position="1"/>
        <end position="24"/>
    </location>
</feature>
<keyword evidence="2" id="KW-0732">Signal</keyword>
<accession>A0ABV7LBI3</accession>
<keyword evidence="4" id="KW-1185">Reference proteome</keyword>
<feature type="region of interest" description="Disordered" evidence="1">
    <location>
        <begin position="26"/>
        <end position="48"/>
    </location>
</feature>
<feature type="region of interest" description="Disordered" evidence="1">
    <location>
        <begin position="95"/>
        <end position="114"/>
    </location>
</feature>
<dbReference type="EMBL" id="JBHRUV010000013">
    <property type="protein sequence ID" value="MFC3265181.1"/>
    <property type="molecule type" value="Genomic_DNA"/>
</dbReference>
<proteinExistence type="predicted"/>
<comment type="caution">
    <text evidence="3">The sequence shown here is derived from an EMBL/GenBank/DDBJ whole genome shotgun (WGS) entry which is preliminary data.</text>
</comment>
<evidence type="ECO:0000256" key="1">
    <source>
        <dbReference type="SAM" id="MobiDB-lite"/>
    </source>
</evidence>
<dbReference type="Proteomes" id="UP001595536">
    <property type="component" value="Unassembled WGS sequence"/>
</dbReference>
<dbReference type="RefSeq" id="WP_376829967.1">
    <property type="nucleotide sequence ID" value="NZ_JBHLWR010000006.1"/>
</dbReference>
<evidence type="ECO:0000313" key="4">
    <source>
        <dbReference type="Proteomes" id="UP001595536"/>
    </source>
</evidence>
<organism evidence="3 4">
    <name type="scientific">Camelimonas abortus</name>
    <dbReference type="NCBI Taxonomy" id="1017184"/>
    <lineage>
        <taxon>Bacteria</taxon>
        <taxon>Pseudomonadati</taxon>
        <taxon>Pseudomonadota</taxon>
        <taxon>Alphaproteobacteria</taxon>
        <taxon>Hyphomicrobiales</taxon>
        <taxon>Chelatococcaceae</taxon>
        <taxon>Camelimonas</taxon>
    </lineage>
</organism>
<feature type="chain" id="PRO_5045730542" description="Secreted protein" evidence="2">
    <location>
        <begin position="25"/>
        <end position="114"/>
    </location>
</feature>
<reference evidence="4" key="1">
    <citation type="journal article" date="2019" name="Int. J. Syst. Evol. Microbiol.">
        <title>The Global Catalogue of Microorganisms (GCM) 10K type strain sequencing project: providing services to taxonomists for standard genome sequencing and annotation.</title>
        <authorList>
            <consortium name="The Broad Institute Genomics Platform"/>
            <consortium name="The Broad Institute Genome Sequencing Center for Infectious Disease"/>
            <person name="Wu L."/>
            <person name="Ma J."/>
        </authorList>
    </citation>
    <scope>NUCLEOTIDE SEQUENCE [LARGE SCALE GENOMIC DNA]</scope>
    <source>
        <strain evidence="4">CCM 7941</strain>
    </source>
</reference>
<evidence type="ECO:0000313" key="3">
    <source>
        <dbReference type="EMBL" id="MFC3265181.1"/>
    </source>
</evidence>
<evidence type="ECO:0000256" key="2">
    <source>
        <dbReference type="SAM" id="SignalP"/>
    </source>
</evidence>
<sequence>MPGKRRRFLLVACAVLSLVATAAAAGSRAGDGAAGRSRPQQGPASPDAEVQELIRATRAAATSAISAADSLGMDSERLTGILSRVDGIEARARRLHGRALRQGAHTPPPDAGWR</sequence>
<protein>
    <recommendedName>
        <fullName evidence="5">Secreted protein</fullName>
    </recommendedName>
</protein>
<evidence type="ECO:0008006" key="5">
    <source>
        <dbReference type="Google" id="ProtNLM"/>
    </source>
</evidence>
<name>A0ABV7LBI3_9HYPH</name>
<gene>
    <name evidence="3" type="ORF">ACFOEX_02245</name>
</gene>